<comment type="subunit">
    <text evidence="4">Homooctamer; tetramer of dimers.</text>
</comment>
<comment type="caution">
    <text evidence="4">Lacks conserved residue(s) required for the propagation of feature annotation.</text>
</comment>
<comment type="similarity">
    <text evidence="4">Belongs to the PNP synthase family.</text>
</comment>
<dbReference type="InterPro" id="IPR013785">
    <property type="entry name" value="Aldolase_TIM"/>
</dbReference>
<dbReference type="NCBIfam" id="NF003626">
    <property type="entry name" value="PRK05265.1-4"/>
    <property type="match status" value="1"/>
</dbReference>
<dbReference type="SUPFAM" id="SSF63892">
    <property type="entry name" value="Pyridoxine 5'-phosphate synthase"/>
    <property type="match status" value="1"/>
</dbReference>
<feature type="active site" description="Proton donor" evidence="4">
    <location>
        <position position="253"/>
    </location>
</feature>
<feature type="binding site" evidence="4">
    <location>
        <position position="76"/>
    </location>
    <ligand>
        <name>3-amino-2-oxopropyl phosphate</name>
        <dbReference type="ChEBI" id="CHEBI:57279"/>
    </ligand>
</feature>
<feature type="binding site" evidence="4">
    <location>
        <position position="108"/>
    </location>
    <ligand>
        <name>1-deoxy-D-xylulose 5-phosphate</name>
        <dbReference type="ChEBI" id="CHEBI:57792"/>
    </ligand>
</feature>
<reference evidence="7" key="1">
    <citation type="submission" date="2020-08" db="EMBL/GenBank/DDBJ databases">
        <title>Ramlibacter sp. GTP1 16S ribosomal RNA gene genome sequencing and assembly.</title>
        <authorList>
            <person name="Kang M."/>
        </authorList>
    </citation>
    <scope>NUCLEOTIDE SEQUENCE</scope>
    <source>
        <strain evidence="7">GTP1</strain>
    </source>
</reference>
<dbReference type="HAMAP" id="MF_00279">
    <property type="entry name" value="PdxJ"/>
    <property type="match status" value="1"/>
</dbReference>
<feature type="compositionally biased region" description="Low complexity" evidence="6">
    <location>
        <begin position="1"/>
        <end position="13"/>
    </location>
</feature>
<dbReference type="EMBL" id="JACORU010000017">
    <property type="protein sequence ID" value="MBC5768381.1"/>
    <property type="molecule type" value="Genomic_DNA"/>
</dbReference>
<dbReference type="GO" id="GO:0033856">
    <property type="term" value="F:pyridoxine 5'-phosphate synthase activity"/>
    <property type="evidence" value="ECO:0007669"/>
    <property type="project" value="UniProtKB-UniRule"/>
</dbReference>
<dbReference type="AlphaFoldDB" id="A0A923S5C0"/>
<feature type="binding site" evidence="4">
    <location>
        <begin position="276"/>
        <end position="277"/>
    </location>
    <ligand>
        <name>3-amino-2-oxopropyl phosphate</name>
        <dbReference type="ChEBI" id="CHEBI:57279"/>
    </ligand>
</feature>
<feature type="binding site" evidence="4">
    <location>
        <position position="103"/>
    </location>
    <ligand>
        <name>1-deoxy-D-xylulose 5-phosphate</name>
        <dbReference type="ChEBI" id="CHEBI:57792"/>
    </ligand>
</feature>
<dbReference type="Proteomes" id="UP000596827">
    <property type="component" value="Unassembled WGS sequence"/>
</dbReference>
<comment type="caution">
    <text evidence="7">The sequence shown here is derived from an EMBL/GenBank/DDBJ whole genome shotgun (WGS) entry which is preliminary data.</text>
</comment>
<comment type="catalytic activity">
    <reaction evidence="4">
        <text>3-amino-2-oxopropyl phosphate + 1-deoxy-D-xylulose 5-phosphate = pyridoxine 5'-phosphate + phosphate + 2 H2O + H(+)</text>
        <dbReference type="Rhea" id="RHEA:15265"/>
        <dbReference type="ChEBI" id="CHEBI:15377"/>
        <dbReference type="ChEBI" id="CHEBI:15378"/>
        <dbReference type="ChEBI" id="CHEBI:43474"/>
        <dbReference type="ChEBI" id="CHEBI:57279"/>
        <dbReference type="ChEBI" id="CHEBI:57792"/>
        <dbReference type="ChEBI" id="CHEBI:58589"/>
        <dbReference type="EC" id="2.6.99.2"/>
    </reaction>
</comment>
<evidence type="ECO:0000313" key="8">
    <source>
        <dbReference type="Proteomes" id="UP000596827"/>
    </source>
</evidence>
<sequence>MGRPAAGAGRPGALLDHPARSGNGRGRAEAAAARAAALPLRRGHVAHAATDDGPSIPVSTALSVNVNKVALVRNTRHLGIPSVERAATLCLQAGAHGITVHPRPDERHIRAQDVYDLAKLMKGWPQAEFNIEGNPFHNLMGFIRDVRPHQCTFVPDSEGQFTSDHGWDLAKDGERVKPLIDEAKALGVRVSLFMDPVPEAMARAKALGADRVELYTEPYAAAWGTPQQDAVLEQFADAARAAQAAGLGVNAGHDLNRDNLSAFVRTVPGVLEVSIGHALIADALELGYAETVRQYLAALAG</sequence>
<feature type="binding site" evidence="4">
    <location>
        <position position="65"/>
    </location>
    <ligand>
        <name>3-amino-2-oxopropyl phosphate</name>
        <dbReference type="ChEBI" id="CHEBI:57279"/>
    </ligand>
</feature>
<comment type="subcellular location">
    <subcellularLocation>
        <location evidence="4">Cytoplasm</location>
    </subcellularLocation>
</comment>
<accession>A0A923S5C0</accession>
<feature type="region of interest" description="Disordered" evidence="6">
    <location>
        <begin position="1"/>
        <end position="29"/>
    </location>
</feature>
<dbReference type="PANTHER" id="PTHR30456:SF0">
    <property type="entry name" value="PYRIDOXINE 5'-PHOSPHATE SYNTHASE"/>
    <property type="match status" value="1"/>
</dbReference>
<keyword evidence="8" id="KW-1185">Reference proteome</keyword>
<evidence type="ECO:0000256" key="2">
    <source>
        <dbReference type="ARBA" id="ARBA00022679"/>
    </source>
</evidence>
<dbReference type="EC" id="2.6.99.2" evidence="4 5"/>
<feature type="active site" description="Proton acceptor" evidence="4">
    <location>
        <position position="101"/>
    </location>
</feature>
<keyword evidence="3 4" id="KW-0664">Pyridoxine biosynthesis</keyword>
<feature type="site" description="Transition state stabilizer" evidence="4">
    <location>
        <position position="213"/>
    </location>
</feature>
<keyword evidence="2 4" id="KW-0808">Transferase</keyword>
<dbReference type="Pfam" id="PF03740">
    <property type="entry name" value="PdxJ"/>
    <property type="match status" value="1"/>
</dbReference>
<feature type="binding site" evidence="4">
    <location>
        <position position="162"/>
    </location>
    <ligand>
        <name>1-deoxy-D-xylulose 5-phosphate</name>
        <dbReference type="ChEBI" id="CHEBI:57792"/>
    </ligand>
</feature>
<dbReference type="InterPro" id="IPR036130">
    <property type="entry name" value="Pyridoxine-5'_phos_synth"/>
</dbReference>
<evidence type="ECO:0000256" key="5">
    <source>
        <dbReference type="NCBIfam" id="TIGR00559"/>
    </source>
</evidence>
<evidence type="ECO:0000313" key="7">
    <source>
        <dbReference type="EMBL" id="MBC5768381.1"/>
    </source>
</evidence>
<protein>
    <recommendedName>
        <fullName evidence="4 5">Pyridoxine 5'-phosphate synthase</fullName>
        <shortName evidence="4">PNP synthase</shortName>
        <ecNumber evidence="4 5">2.6.99.2</ecNumber>
    </recommendedName>
</protein>
<dbReference type="Gene3D" id="3.20.20.70">
    <property type="entry name" value="Aldolase class I"/>
    <property type="match status" value="1"/>
</dbReference>
<evidence type="ECO:0000256" key="4">
    <source>
        <dbReference type="HAMAP-Rule" id="MF_00279"/>
    </source>
</evidence>
<dbReference type="PANTHER" id="PTHR30456">
    <property type="entry name" value="PYRIDOXINE 5'-PHOSPHATE SYNTHASE"/>
    <property type="match status" value="1"/>
</dbReference>
<organism evidence="7 8">
    <name type="scientific">Ramlibacter albus</name>
    <dbReference type="NCBI Taxonomy" id="2079448"/>
    <lineage>
        <taxon>Bacteria</taxon>
        <taxon>Pseudomonadati</taxon>
        <taxon>Pseudomonadota</taxon>
        <taxon>Betaproteobacteria</taxon>
        <taxon>Burkholderiales</taxon>
        <taxon>Comamonadaceae</taxon>
        <taxon>Ramlibacter</taxon>
    </lineage>
</organism>
<dbReference type="CDD" id="cd00003">
    <property type="entry name" value="PNPsynthase"/>
    <property type="match status" value="1"/>
</dbReference>
<gene>
    <name evidence="4" type="primary">pdxJ</name>
    <name evidence="7" type="ORF">H8R02_28230</name>
</gene>
<comment type="function">
    <text evidence="4">Catalyzes the complicated ring closure reaction between the two acyclic compounds 1-deoxy-D-xylulose-5-phosphate (DXP) and 3-amino-2-oxopropyl phosphate (1-amino-acetone-3-phosphate or AAP) to form pyridoxine 5'-phosphate (PNP) and inorganic phosphate.</text>
</comment>
<evidence type="ECO:0000256" key="6">
    <source>
        <dbReference type="SAM" id="MobiDB-lite"/>
    </source>
</evidence>
<dbReference type="GO" id="GO:0005829">
    <property type="term" value="C:cytosol"/>
    <property type="evidence" value="ECO:0007669"/>
    <property type="project" value="TreeGrafter"/>
</dbReference>
<comment type="pathway">
    <text evidence="4">Cofactor biosynthesis; pyridoxine 5'-phosphate biosynthesis; pyridoxine 5'-phosphate from D-erythrose 4-phosphate: step 5/5.</text>
</comment>
<proteinExistence type="inferred from homology"/>
<feature type="binding site" evidence="4">
    <location>
        <position position="254"/>
    </location>
    <ligand>
        <name>3-amino-2-oxopropyl phosphate</name>
        <dbReference type="ChEBI" id="CHEBI:57279"/>
    </ligand>
</feature>
<dbReference type="NCBIfam" id="TIGR00559">
    <property type="entry name" value="pdxJ"/>
    <property type="match status" value="1"/>
</dbReference>
<keyword evidence="1 4" id="KW-0963">Cytoplasm</keyword>
<name>A0A923S5C0_9BURK</name>
<evidence type="ECO:0000256" key="1">
    <source>
        <dbReference type="ARBA" id="ARBA00022490"/>
    </source>
</evidence>
<dbReference type="InterPro" id="IPR004569">
    <property type="entry name" value="PyrdxlP_synth_PdxJ"/>
</dbReference>
<evidence type="ECO:0000256" key="3">
    <source>
        <dbReference type="ARBA" id="ARBA00023096"/>
    </source>
</evidence>
<feature type="active site" description="Proton acceptor" evidence="4">
    <location>
        <position position="132"/>
    </location>
</feature>
<dbReference type="GO" id="GO:0008615">
    <property type="term" value="P:pyridoxine biosynthetic process"/>
    <property type="evidence" value="ECO:0007669"/>
    <property type="project" value="UniProtKB-UniRule"/>
</dbReference>